<sequence>MRIVIAGNYNEKRAGANYYATVRKLTNGFIRNGHHVMPFSDRDVAREVHRWGIGRGGDAYANSRLVDLCDNFEPHLLILFHADRISNDTVRKIRSRIPGLSVSVVNLDPIFLPENPPRIKRFAEVADTTFITTAGERLKEFATSTHGVAFIPNPADPSIETLKGFAREDQPFDFLCTIGTERTTPWRGQMMRDIEARVPEARYSFHGLEGRPYLQGRDYLEALSSAKMGLNINRADDHYLYSSDRFAQYAGNGLLVFVARSTGYDEIFSDEEFVFFRDLDELADKLRYFLKNDGERQRIARNGYERYHAFFSERLVARYIEDVAMRRPLSEDYAWPTEVHR</sequence>
<proteinExistence type="predicted"/>
<accession>A7HUZ4</accession>
<dbReference type="HOGENOM" id="CLU_830893_0_0_5"/>
<evidence type="ECO:0000313" key="2">
    <source>
        <dbReference type="EMBL" id="ABS63727.1"/>
    </source>
</evidence>
<dbReference type="InterPro" id="IPR055259">
    <property type="entry name" value="YkvP/CgeB_Glyco_trans-like"/>
</dbReference>
<evidence type="ECO:0000259" key="1">
    <source>
        <dbReference type="Pfam" id="PF13524"/>
    </source>
</evidence>
<dbReference type="Pfam" id="PF13524">
    <property type="entry name" value="Glyco_trans_1_2"/>
    <property type="match status" value="1"/>
</dbReference>
<dbReference type="Proteomes" id="UP000006377">
    <property type="component" value="Chromosome"/>
</dbReference>
<organism evidence="2 3">
    <name type="scientific">Parvibaculum lavamentivorans (strain DS-1 / DSM 13023 / NCIMB 13966)</name>
    <dbReference type="NCBI Taxonomy" id="402881"/>
    <lineage>
        <taxon>Bacteria</taxon>
        <taxon>Pseudomonadati</taxon>
        <taxon>Pseudomonadota</taxon>
        <taxon>Alphaproteobacteria</taxon>
        <taxon>Hyphomicrobiales</taxon>
        <taxon>Parvibaculaceae</taxon>
        <taxon>Parvibaculum</taxon>
    </lineage>
</organism>
<feature type="domain" description="Spore protein YkvP/CgeB glycosyl transferase-like" evidence="1">
    <location>
        <begin position="189"/>
        <end position="317"/>
    </location>
</feature>
<dbReference type="eggNOG" id="COG4641">
    <property type="taxonomic scope" value="Bacteria"/>
</dbReference>
<dbReference type="Gene3D" id="3.40.50.2000">
    <property type="entry name" value="Glycogen Phosphorylase B"/>
    <property type="match status" value="1"/>
</dbReference>
<dbReference type="KEGG" id="pla:Plav_2113"/>
<gene>
    <name evidence="2" type="ordered locus">Plav_2113</name>
</gene>
<protein>
    <recommendedName>
        <fullName evidence="1">Spore protein YkvP/CgeB glycosyl transferase-like domain-containing protein</fullName>
    </recommendedName>
</protein>
<dbReference type="EMBL" id="CP000774">
    <property type="protein sequence ID" value="ABS63727.1"/>
    <property type="molecule type" value="Genomic_DNA"/>
</dbReference>
<reference evidence="2 3" key="1">
    <citation type="journal article" date="2011" name="Stand. Genomic Sci.">
        <title>Complete genome sequence of Parvibaculum lavamentivorans type strain (DS-1(T)).</title>
        <authorList>
            <person name="Schleheck D."/>
            <person name="Weiss M."/>
            <person name="Pitluck S."/>
            <person name="Bruce D."/>
            <person name="Land M.L."/>
            <person name="Han S."/>
            <person name="Saunders E."/>
            <person name="Tapia R."/>
            <person name="Detter C."/>
            <person name="Brettin T."/>
            <person name="Han J."/>
            <person name="Woyke T."/>
            <person name="Goodwin L."/>
            <person name="Pennacchio L."/>
            <person name="Nolan M."/>
            <person name="Cook A.M."/>
            <person name="Kjelleberg S."/>
            <person name="Thomas T."/>
        </authorList>
    </citation>
    <scope>NUCLEOTIDE SEQUENCE [LARGE SCALE GENOMIC DNA]</scope>
    <source>
        <strain evidence="3">DS-1 / DSM 13023 / NCIMB 13966</strain>
    </source>
</reference>
<dbReference type="STRING" id="402881.Plav_2113"/>
<dbReference type="RefSeq" id="WP_012111031.1">
    <property type="nucleotide sequence ID" value="NC_009719.1"/>
</dbReference>
<dbReference type="AlphaFoldDB" id="A7HUZ4"/>
<keyword evidence="3" id="KW-1185">Reference proteome</keyword>
<name>A7HUZ4_PARL1</name>
<dbReference type="SUPFAM" id="SSF53756">
    <property type="entry name" value="UDP-Glycosyltransferase/glycogen phosphorylase"/>
    <property type="match status" value="1"/>
</dbReference>
<dbReference type="OrthoDB" id="9807414at2"/>
<evidence type="ECO:0000313" key="3">
    <source>
        <dbReference type="Proteomes" id="UP000006377"/>
    </source>
</evidence>